<sequence>MLISGKTTVPFVLPLLHPPRSPVTAISGDIPDDADMDSIGRGGDGVEEEDRQEAMSGRWEGLQKAILP</sequence>
<name>A0A835DI90_TETSI</name>
<feature type="region of interest" description="Disordered" evidence="1">
    <location>
        <begin position="23"/>
        <end position="68"/>
    </location>
</feature>
<dbReference type="AlphaFoldDB" id="A0A835DI90"/>
<comment type="caution">
    <text evidence="2">The sequence shown here is derived from an EMBL/GenBank/DDBJ whole genome shotgun (WGS) entry which is preliminary data.</text>
</comment>
<dbReference type="Proteomes" id="UP000655225">
    <property type="component" value="Unassembled WGS sequence"/>
</dbReference>
<proteinExistence type="predicted"/>
<evidence type="ECO:0000256" key="1">
    <source>
        <dbReference type="SAM" id="MobiDB-lite"/>
    </source>
</evidence>
<gene>
    <name evidence="2" type="ORF">HHK36_010190</name>
</gene>
<accession>A0A835DI90</accession>
<reference evidence="2 3" key="1">
    <citation type="submission" date="2020-04" db="EMBL/GenBank/DDBJ databases">
        <title>Plant Genome Project.</title>
        <authorList>
            <person name="Zhang R.-G."/>
        </authorList>
    </citation>
    <scope>NUCLEOTIDE SEQUENCE [LARGE SCALE GENOMIC DNA]</scope>
    <source>
        <strain evidence="2">YNK0</strain>
        <tissue evidence="2">Leaf</tissue>
    </source>
</reference>
<evidence type="ECO:0000313" key="2">
    <source>
        <dbReference type="EMBL" id="KAF8405288.1"/>
    </source>
</evidence>
<organism evidence="2 3">
    <name type="scientific">Tetracentron sinense</name>
    <name type="common">Spur-leaf</name>
    <dbReference type="NCBI Taxonomy" id="13715"/>
    <lineage>
        <taxon>Eukaryota</taxon>
        <taxon>Viridiplantae</taxon>
        <taxon>Streptophyta</taxon>
        <taxon>Embryophyta</taxon>
        <taxon>Tracheophyta</taxon>
        <taxon>Spermatophyta</taxon>
        <taxon>Magnoliopsida</taxon>
        <taxon>Trochodendrales</taxon>
        <taxon>Trochodendraceae</taxon>
        <taxon>Tetracentron</taxon>
    </lineage>
</organism>
<dbReference type="EMBL" id="JABCRI010000006">
    <property type="protein sequence ID" value="KAF8405288.1"/>
    <property type="molecule type" value="Genomic_DNA"/>
</dbReference>
<keyword evidence="3" id="KW-1185">Reference proteome</keyword>
<protein>
    <submittedName>
        <fullName evidence="2">Uncharacterized protein</fullName>
    </submittedName>
</protein>
<evidence type="ECO:0000313" key="3">
    <source>
        <dbReference type="Proteomes" id="UP000655225"/>
    </source>
</evidence>